<gene>
    <name evidence="2" type="ORF">CWR48_04585</name>
</gene>
<dbReference type="Proteomes" id="UP000257143">
    <property type="component" value="Unassembled WGS sequence"/>
</dbReference>
<dbReference type="Pfam" id="PF05713">
    <property type="entry name" value="MobC"/>
    <property type="match status" value="1"/>
</dbReference>
<evidence type="ECO:0000259" key="1">
    <source>
        <dbReference type="Pfam" id="PF05713"/>
    </source>
</evidence>
<comment type="caution">
    <text evidence="2">The sequence shown here is derived from an EMBL/GenBank/DDBJ whole genome shotgun (WGS) entry which is preliminary data.</text>
</comment>
<dbReference type="OrthoDB" id="2339796at2"/>
<organism evidence="2 3">
    <name type="scientific">Oceanobacillus arenosus</name>
    <dbReference type="NCBI Taxonomy" id="1229153"/>
    <lineage>
        <taxon>Bacteria</taxon>
        <taxon>Bacillati</taxon>
        <taxon>Bacillota</taxon>
        <taxon>Bacilli</taxon>
        <taxon>Bacillales</taxon>
        <taxon>Bacillaceae</taxon>
        <taxon>Oceanobacillus</taxon>
    </lineage>
</organism>
<proteinExistence type="predicted"/>
<protein>
    <submittedName>
        <fullName evidence="2">Plasmid mobilization relaxosome protein MobC</fullName>
    </submittedName>
</protein>
<evidence type="ECO:0000313" key="2">
    <source>
        <dbReference type="EMBL" id="RDW20841.1"/>
    </source>
</evidence>
<feature type="domain" description="Bacterial mobilisation" evidence="1">
    <location>
        <begin position="37"/>
        <end position="79"/>
    </location>
</feature>
<sequence>MAKELQMSVPAFCKKKAQGAKMKPPRVNKEGAIEIARQLRAIGNNVNQLTKRANESKAIPIEELQEIQKELGAIWQQLS</sequence>
<evidence type="ECO:0000313" key="3">
    <source>
        <dbReference type="Proteomes" id="UP000257143"/>
    </source>
</evidence>
<accession>A0A3D8PZR9</accession>
<keyword evidence="3" id="KW-1185">Reference proteome</keyword>
<dbReference type="AlphaFoldDB" id="A0A3D8PZR9"/>
<reference evidence="3" key="1">
    <citation type="submission" date="2017-11" db="EMBL/GenBank/DDBJ databases">
        <authorList>
            <person name="Zhu W."/>
        </authorList>
    </citation>
    <scope>NUCLEOTIDE SEQUENCE [LARGE SCALE GENOMIC DNA]</scope>
    <source>
        <strain evidence="3">CAU 1183</strain>
    </source>
</reference>
<dbReference type="EMBL" id="PIOC01000007">
    <property type="protein sequence ID" value="RDW20841.1"/>
    <property type="molecule type" value="Genomic_DNA"/>
</dbReference>
<dbReference type="InterPro" id="IPR008687">
    <property type="entry name" value="MobC"/>
</dbReference>
<name>A0A3D8PZR9_9BACI</name>